<evidence type="ECO:0000313" key="7">
    <source>
        <dbReference type="EMBL" id="EKE85236.1"/>
    </source>
</evidence>
<comment type="function">
    <text evidence="3 4">Co-chaperone involved in the maturation of iron-sulfur cluster-containing proteins. Seems to help targeting proteins to be folded toward HscA.</text>
</comment>
<gene>
    <name evidence="4 7" type="primary">hscB</name>
    <name evidence="7" type="ORF">A10D4_02790</name>
</gene>
<dbReference type="InterPro" id="IPR036386">
    <property type="entry name" value="HscB_C_sf"/>
</dbReference>
<dbReference type="EMBL" id="AMRG01000003">
    <property type="protein sequence ID" value="EKE85236.1"/>
    <property type="molecule type" value="Genomic_DNA"/>
</dbReference>
<dbReference type="Gene3D" id="1.20.1280.20">
    <property type="entry name" value="HscB, C-terminal domain"/>
    <property type="match status" value="1"/>
</dbReference>
<dbReference type="InterPro" id="IPR004640">
    <property type="entry name" value="HscB"/>
</dbReference>
<protein>
    <recommendedName>
        <fullName evidence="4">Co-chaperone protein HscB homolog</fullName>
    </recommendedName>
</protein>
<keyword evidence="2 4" id="KW-0143">Chaperone</keyword>
<dbReference type="PANTHER" id="PTHR14021">
    <property type="entry name" value="IRON-SULFUR CLUSTER CO-CHAPERONE PROTEIN HSCB"/>
    <property type="match status" value="1"/>
</dbReference>
<dbReference type="GO" id="GO:0001671">
    <property type="term" value="F:ATPase activator activity"/>
    <property type="evidence" value="ECO:0007669"/>
    <property type="project" value="InterPro"/>
</dbReference>
<dbReference type="STRING" id="740709.A10D4_02790"/>
<dbReference type="GO" id="GO:0051087">
    <property type="term" value="F:protein-folding chaperone binding"/>
    <property type="evidence" value="ECO:0007669"/>
    <property type="project" value="InterPro"/>
</dbReference>
<dbReference type="Gene3D" id="1.10.287.110">
    <property type="entry name" value="DnaJ domain"/>
    <property type="match status" value="1"/>
</dbReference>
<keyword evidence="8" id="KW-1185">Reference proteome</keyword>
<dbReference type="PROSITE" id="PS50076">
    <property type="entry name" value="DNAJ_2"/>
    <property type="match status" value="1"/>
</dbReference>
<dbReference type="eggNOG" id="COG1076">
    <property type="taxonomic scope" value="Bacteria"/>
</dbReference>
<dbReference type="GO" id="GO:0044571">
    <property type="term" value="P:[2Fe-2S] cluster assembly"/>
    <property type="evidence" value="ECO:0007669"/>
    <property type="project" value="InterPro"/>
</dbReference>
<dbReference type="Pfam" id="PF07743">
    <property type="entry name" value="HSCB_C"/>
    <property type="match status" value="1"/>
</dbReference>
<comment type="similarity">
    <text evidence="1 4">Belongs to the HscB family.</text>
</comment>
<dbReference type="SUPFAM" id="SSF46565">
    <property type="entry name" value="Chaperone J-domain"/>
    <property type="match status" value="1"/>
</dbReference>
<dbReference type="PANTHER" id="PTHR14021:SF15">
    <property type="entry name" value="IRON-SULFUR CLUSTER CO-CHAPERONE PROTEIN HSCB"/>
    <property type="match status" value="1"/>
</dbReference>
<comment type="caution">
    <text evidence="7">The sequence shown here is derived from an EMBL/GenBank/DDBJ whole genome shotgun (WGS) entry which is preliminary data.</text>
</comment>
<feature type="domain" description="J" evidence="6">
    <location>
        <begin position="2"/>
        <end position="74"/>
    </location>
</feature>
<name>K2JP24_9GAMM</name>
<dbReference type="GO" id="GO:1990230">
    <property type="term" value="C:iron-sulfur cluster transfer complex"/>
    <property type="evidence" value="ECO:0007669"/>
    <property type="project" value="TreeGrafter"/>
</dbReference>
<feature type="coiled-coil region" evidence="5">
    <location>
        <begin position="111"/>
        <end position="145"/>
    </location>
</feature>
<proteinExistence type="inferred from homology"/>
<dbReference type="CDD" id="cd06257">
    <property type="entry name" value="DnaJ"/>
    <property type="match status" value="1"/>
</dbReference>
<dbReference type="Pfam" id="PF00226">
    <property type="entry name" value="DnaJ"/>
    <property type="match status" value="1"/>
</dbReference>
<evidence type="ECO:0000313" key="8">
    <source>
        <dbReference type="Proteomes" id="UP000014115"/>
    </source>
</evidence>
<dbReference type="NCBIfam" id="NF003449">
    <property type="entry name" value="PRK05014.1"/>
    <property type="match status" value="1"/>
</dbReference>
<dbReference type="InterPro" id="IPR009073">
    <property type="entry name" value="HscB_oligo_C"/>
</dbReference>
<reference evidence="7 8" key="1">
    <citation type="journal article" date="2012" name="J. Bacteriol.">
        <title>Genome Sequence of Idiomarina xiamenensis Type Strain 10-D-4.</title>
        <authorList>
            <person name="Lai Q."/>
            <person name="Wang L."/>
            <person name="Wang W."/>
            <person name="Shao Z."/>
        </authorList>
    </citation>
    <scope>NUCLEOTIDE SEQUENCE [LARGE SCALE GENOMIC DNA]</scope>
    <source>
        <strain evidence="7 8">10-D-4</strain>
    </source>
</reference>
<organism evidence="7 8">
    <name type="scientific">Idiomarina xiamenensis 10-D-4</name>
    <dbReference type="NCBI Taxonomy" id="740709"/>
    <lineage>
        <taxon>Bacteria</taxon>
        <taxon>Pseudomonadati</taxon>
        <taxon>Pseudomonadota</taxon>
        <taxon>Gammaproteobacteria</taxon>
        <taxon>Alteromonadales</taxon>
        <taxon>Idiomarinaceae</taxon>
        <taxon>Idiomarina</taxon>
    </lineage>
</organism>
<dbReference type="RefSeq" id="WP_008487591.1">
    <property type="nucleotide sequence ID" value="NZ_AMRG01000003.1"/>
</dbReference>
<dbReference type="HAMAP" id="MF_00682">
    <property type="entry name" value="HscB"/>
    <property type="match status" value="1"/>
</dbReference>
<dbReference type="GO" id="GO:0006457">
    <property type="term" value="P:protein folding"/>
    <property type="evidence" value="ECO:0007669"/>
    <property type="project" value="UniProtKB-UniRule"/>
</dbReference>
<dbReference type="InterPro" id="IPR036869">
    <property type="entry name" value="J_dom_sf"/>
</dbReference>
<dbReference type="InterPro" id="IPR001623">
    <property type="entry name" value="DnaJ_domain"/>
</dbReference>
<sequence>MNHFELFDLPVSTHIDNADLQQRYRRLQQALHPDRHAAGSERDKLLALQKTSQVNDAYQTLKQPLSRAEYILQLRGIDFQHEQKTLQDPEFLMAQMAWRERIESLQANADMDAVAAAMNELQQQTQQLQQTLEQQIDAHSEATDEAAANSVRKLKFMHKLDAELAAIEDKLLD</sequence>
<evidence type="ECO:0000256" key="1">
    <source>
        <dbReference type="ARBA" id="ARBA00010476"/>
    </source>
</evidence>
<dbReference type="OrthoDB" id="287587at2"/>
<keyword evidence="5" id="KW-0175">Coiled coil</keyword>
<evidence type="ECO:0000256" key="5">
    <source>
        <dbReference type="SAM" id="Coils"/>
    </source>
</evidence>
<dbReference type="PATRIC" id="fig|740709.3.peg.561"/>
<evidence type="ECO:0000256" key="2">
    <source>
        <dbReference type="ARBA" id="ARBA00023186"/>
    </source>
</evidence>
<comment type="subunit">
    <text evidence="4">Interacts with HscA and stimulates its ATPase activity.</text>
</comment>
<evidence type="ECO:0000256" key="4">
    <source>
        <dbReference type="HAMAP-Rule" id="MF_00682"/>
    </source>
</evidence>
<evidence type="ECO:0000259" key="6">
    <source>
        <dbReference type="PROSITE" id="PS50076"/>
    </source>
</evidence>
<dbReference type="SMART" id="SM00271">
    <property type="entry name" value="DnaJ"/>
    <property type="match status" value="1"/>
</dbReference>
<evidence type="ECO:0000256" key="3">
    <source>
        <dbReference type="ARBA" id="ARBA00025596"/>
    </source>
</evidence>
<dbReference type="Proteomes" id="UP000014115">
    <property type="component" value="Unassembled WGS sequence"/>
</dbReference>
<dbReference type="GO" id="GO:0051259">
    <property type="term" value="P:protein complex oligomerization"/>
    <property type="evidence" value="ECO:0007669"/>
    <property type="project" value="InterPro"/>
</dbReference>
<accession>K2JP24</accession>
<dbReference type="AlphaFoldDB" id="K2JP24"/>
<dbReference type="SUPFAM" id="SSF47144">
    <property type="entry name" value="HSC20 (HSCB), C-terminal oligomerisation domain"/>
    <property type="match status" value="1"/>
</dbReference>
<dbReference type="NCBIfam" id="TIGR00714">
    <property type="entry name" value="hscB"/>
    <property type="match status" value="1"/>
</dbReference>